<proteinExistence type="predicted"/>
<feature type="transmembrane region" description="Helical" evidence="1">
    <location>
        <begin position="20"/>
        <end position="53"/>
    </location>
</feature>
<sequence>MTRDDTVRITAGRTVPLPLIPAAGVVVAAASFLLIPLPYAIIVVCLAAVGALVPRTFTTWAAIVVLALAQLAHPLAFDARANALLLVVHLLHVIGALSLALPATGRLQLRALVGPARRWLLLQLPAQALLLIVLAAIGLPLGGVVPAGAVAIVAAVCVVAMVVLVRLLAARR</sequence>
<feature type="transmembrane region" description="Helical" evidence="1">
    <location>
        <begin position="147"/>
        <end position="169"/>
    </location>
</feature>
<gene>
    <name evidence="2" type="ORF">ET475_17305</name>
</gene>
<accession>A0A4P6EJX8</accession>
<protein>
    <submittedName>
        <fullName evidence="2">Uncharacterized protein</fullName>
    </submittedName>
</protein>
<organism evidence="2 3">
    <name type="scientific">Microbacterium protaetiae</name>
    <dbReference type="NCBI Taxonomy" id="2509458"/>
    <lineage>
        <taxon>Bacteria</taxon>
        <taxon>Bacillati</taxon>
        <taxon>Actinomycetota</taxon>
        <taxon>Actinomycetes</taxon>
        <taxon>Micrococcales</taxon>
        <taxon>Microbacteriaceae</taxon>
        <taxon>Microbacterium</taxon>
    </lineage>
</organism>
<keyword evidence="1" id="KW-1133">Transmembrane helix</keyword>
<dbReference type="KEGG" id="mprt:ET475_17305"/>
<dbReference type="Proteomes" id="UP000293995">
    <property type="component" value="Chromosome"/>
</dbReference>
<dbReference type="AlphaFoldDB" id="A0A4P6EJX8"/>
<name>A0A4P6EJX8_9MICO</name>
<dbReference type="EMBL" id="CP035494">
    <property type="protein sequence ID" value="QAY61549.1"/>
    <property type="molecule type" value="Genomic_DNA"/>
</dbReference>
<evidence type="ECO:0000313" key="3">
    <source>
        <dbReference type="Proteomes" id="UP000293995"/>
    </source>
</evidence>
<keyword evidence="1" id="KW-0472">Membrane</keyword>
<evidence type="ECO:0000313" key="2">
    <source>
        <dbReference type="EMBL" id="QAY61549.1"/>
    </source>
</evidence>
<feature type="transmembrane region" description="Helical" evidence="1">
    <location>
        <begin position="83"/>
        <end position="107"/>
    </location>
</feature>
<keyword evidence="3" id="KW-1185">Reference proteome</keyword>
<feature type="transmembrane region" description="Helical" evidence="1">
    <location>
        <begin position="119"/>
        <end position="141"/>
    </location>
</feature>
<evidence type="ECO:0000256" key="1">
    <source>
        <dbReference type="SAM" id="Phobius"/>
    </source>
</evidence>
<keyword evidence="1" id="KW-0812">Transmembrane</keyword>
<dbReference type="RefSeq" id="WP_129393215.1">
    <property type="nucleotide sequence ID" value="NZ_CP035494.1"/>
</dbReference>
<reference evidence="2 3" key="1">
    <citation type="submission" date="2019-01" db="EMBL/GenBank/DDBJ databases">
        <title>Genome sequencing of strain DFW100M-13.</title>
        <authorList>
            <person name="Heo J."/>
            <person name="Kim S.-J."/>
            <person name="Kim J.-S."/>
            <person name="Hong S.-B."/>
            <person name="Kwon S.-W."/>
        </authorList>
    </citation>
    <scope>NUCLEOTIDE SEQUENCE [LARGE SCALE GENOMIC DNA]</scope>
    <source>
        <strain evidence="2 3">DFW100M-13</strain>
    </source>
</reference>